<organism evidence="2 3">
    <name type="scientific">Roseateles asaccharophilus</name>
    <dbReference type="NCBI Taxonomy" id="582607"/>
    <lineage>
        <taxon>Bacteria</taxon>
        <taxon>Pseudomonadati</taxon>
        <taxon>Pseudomonadota</taxon>
        <taxon>Betaproteobacteria</taxon>
        <taxon>Burkholderiales</taxon>
        <taxon>Sphaerotilaceae</taxon>
        <taxon>Roseateles</taxon>
    </lineage>
</organism>
<evidence type="ECO:0000256" key="1">
    <source>
        <dbReference type="SAM" id="SignalP"/>
    </source>
</evidence>
<feature type="signal peptide" evidence="1">
    <location>
        <begin position="1"/>
        <end position="31"/>
    </location>
</feature>
<name>A0A4R6N9U7_9BURK</name>
<protein>
    <submittedName>
        <fullName evidence="2">Uncharacterized protein (DUF885 family)</fullName>
    </submittedName>
</protein>
<feature type="chain" id="PRO_5020887449" evidence="1">
    <location>
        <begin position="32"/>
        <end position="618"/>
    </location>
</feature>
<dbReference type="RefSeq" id="WP_162849467.1">
    <property type="nucleotide sequence ID" value="NZ_JAUFPJ010000006.1"/>
</dbReference>
<dbReference type="PANTHER" id="PTHR33361">
    <property type="entry name" value="GLR0591 PROTEIN"/>
    <property type="match status" value="1"/>
</dbReference>
<comment type="caution">
    <text evidence="2">The sequence shown here is derived from an EMBL/GenBank/DDBJ whole genome shotgun (WGS) entry which is preliminary data.</text>
</comment>
<reference evidence="2 3" key="1">
    <citation type="submission" date="2019-03" db="EMBL/GenBank/DDBJ databases">
        <title>Genomic Encyclopedia of Type Strains, Phase IV (KMG-IV): sequencing the most valuable type-strain genomes for metagenomic binning, comparative biology and taxonomic classification.</title>
        <authorList>
            <person name="Goeker M."/>
        </authorList>
    </citation>
    <scope>NUCLEOTIDE SEQUENCE [LARGE SCALE GENOMIC DNA]</scope>
    <source>
        <strain evidence="2 3">DSM 25082</strain>
    </source>
</reference>
<keyword evidence="3" id="KW-1185">Reference proteome</keyword>
<dbReference type="Proteomes" id="UP000295357">
    <property type="component" value="Unassembled WGS sequence"/>
</dbReference>
<keyword evidence="1" id="KW-0732">Signal</keyword>
<evidence type="ECO:0000313" key="3">
    <source>
        <dbReference type="Proteomes" id="UP000295357"/>
    </source>
</evidence>
<sequence length="618" mass="69339">MPIRSPSPVTRTALAPLLLALAAALAPLAPAAATTPGARSTLPAPSPEARRLHALFAEAWEDSARRYPEWATYRGDHRYGDKLSDHSPEAEAAARALRQRYEQRLRAIPRERLNAQDRVSYDMFLRNLQQERELDRYEGYRSLSIGSLWGFHTSLANLMRQSPARSEKDLQNILARFAAYPKRVDQELARLERGLQLGWVSSRPVLERALQQLDAQLSADVTRSPLYEPFSRSGKELPEATLSALQSQGQEALRSQVYPAMRKLSSFLRERYLPQAPADGAYQRYPLGAEVYAALVRLHTTTPLSPDEVHEIGLAQVKRLRAEMEAVREQAGFKGSLAEFIAAIKNDPAQYYPDGESLLAGYRDIAKRIDPELPRLFAELPRAPYGIRAMPAFMGPGAAENYSRPEPGGRSAGWFNANALAFQRKPKWAMETLVAHEAMPGHHLQGARAAELNDLPEFRRNAFITAYGEGWALYAETLGSELGLYQTPYSRFGHLQAQMLRATRLVVDTGLHAKGWGRQQAIDYMLEQGGEDPVFIASEVDRYYSNPGQALAYMMGKLRIEALRDRARQALGERFQLRDFHMVVLDQGAVPLDVLERRVDEWVAEQLKRGKAAARKPS</sequence>
<dbReference type="PANTHER" id="PTHR33361:SF2">
    <property type="entry name" value="DUF885 DOMAIN-CONTAINING PROTEIN"/>
    <property type="match status" value="1"/>
</dbReference>
<dbReference type="EMBL" id="SNXE01000003">
    <property type="protein sequence ID" value="TDP11271.1"/>
    <property type="molecule type" value="Genomic_DNA"/>
</dbReference>
<proteinExistence type="predicted"/>
<dbReference type="InterPro" id="IPR010281">
    <property type="entry name" value="DUF885"/>
</dbReference>
<evidence type="ECO:0000313" key="2">
    <source>
        <dbReference type="EMBL" id="TDP11271.1"/>
    </source>
</evidence>
<dbReference type="AlphaFoldDB" id="A0A4R6N9U7"/>
<gene>
    <name evidence="2" type="ORF">DFR39_103197</name>
</gene>
<dbReference type="Pfam" id="PF05960">
    <property type="entry name" value="DUF885"/>
    <property type="match status" value="1"/>
</dbReference>
<accession>A0A4R6N9U7</accession>